<dbReference type="OrthoDB" id="45877at2157"/>
<dbReference type="GeneID" id="41590571"/>
<dbReference type="EMBL" id="CP020477">
    <property type="protein sequence ID" value="ARM75739.1"/>
    <property type="molecule type" value="Genomic_DNA"/>
</dbReference>
<evidence type="ECO:0000313" key="2">
    <source>
        <dbReference type="Proteomes" id="UP000193404"/>
    </source>
</evidence>
<evidence type="ECO:0000313" key="1">
    <source>
        <dbReference type="EMBL" id="ARM75739.1"/>
    </source>
</evidence>
<name>A0A1W6JZP8_9CREN</name>
<dbReference type="AlphaFoldDB" id="A0A1W6JZP8"/>
<keyword evidence="2" id="KW-1185">Reference proteome</keyword>
<reference evidence="1 2" key="1">
    <citation type="submission" date="2017-03" db="EMBL/GenBank/DDBJ databases">
        <title>Sulfur activation and transportation mechanism of thermophilic Archaea Acidianus manzaensis YN-25.</title>
        <authorList>
            <person name="Ma Y."/>
            <person name="Yang Y."/>
            <person name="Xia J."/>
        </authorList>
    </citation>
    <scope>NUCLEOTIDE SEQUENCE [LARGE SCALE GENOMIC DNA]</scope>
    <source>
        <strain evidence="1 2">YN-25</strain>
    </source>
</reference>
<gene>
    <name evidence="1" type="ORF">B6F84_06585</name>
</gene>
<sequence>MKAIHNISKEAREDIISILLENRSKKELANELGVTPTAILKFSKGVTHASDETIEKAIEISNEEERKRIVEVILNDLISSLIEIIKENPEIEIEKINELRKVLDEIEKTRLLVSSGFV</sequence>
<organism evidence="1 2">
    <name type="scientific">Acidianus manzaensis</name>
    <dbReference type="NCBI Taxonomy" id="282676"/>
    <lineage>
        <taxon>Archaea</taxon>
        <taxon>Thermoproteota</taxon>
        <taxon>Thermoprotei</taxon>
        <taxon>Sulfolobales</taxon>
        <taxon>Sulfolobaceae</taxon>
        <taxon>Acidianus</taxon>
    </lineage>
</organism>
<proteinExistence type="predicted"/>
<protein>
    <submittedName>
        <fullName evidence="1">Uncharacterized protein</fullName>
    </submittedName>
</protein>
<dbReference type="KEGG" id="aman:B6F84_06585"/>
<accession>A0A1W6JZP8</accession>
<dbReference type="Proteomes" id="UP000193404">
    <property type="component" value="Chromosome"/>
</dbReference>
<dbReference type="RefSeq" id="WP_148691516.1">
    <property type="nucleotide sequence ID" value="NZ_CP020477.1"/>
</dbReference>